<reference evidence="2 3" key="1">
    <citation type="journal article" date="2014" name="Nat. Genet.">
        <title>Whole-genome sequence of a flatfish provides insights into ZW sex chromosome evolution and adaptation to a benthic lifestyle.</title>
        <authorList>
            <person name="Chen S."/>
            <person name="Zhang G."/>
            <person name="Shao C."/>
            <person name="Huang Q."/>
            <person name="Liu G."/>
            <person name="Zhang P."/>
            <person name="Song W."/>
            <person name="An N."/>
            <person name="Chalopin D."/>
            <person name="Volff J.N."/>
            <person name="Hong Y."/>
            <person name="Li Q."/>
            <person name="Sha Z."/>
            <person name="Zhou H."/>
            <person name="Xie M."/>
            <person name="Yu Q."/>
            <person name="Liu Y."/>
            <person name="Xiang H."/>
            <person name="Wang N."/>
            <person name="Wu K."/>
            <person name="Yang C."/>
            <person name="Zhou Q."/>
            <person name="Liao X."/>
            <person name="Yang L."/>
            <person name="Hu Q."/>
            <person name="Zhang J."/>
            <person name="Meng L."/>
            <person name="Jin L."/>
            <person name="Tian Y."/>
            <person name="Lian J."/>
            <person name="Yang J."/>
            <person name="Miao G."/>
            <person name="Liu S."/>
            <person name="Liang Z."/>
            <person name="Yan F."/>
            <person name="Li Y."/>
            <person name="Sun B."/>
            <person name="Zhang H."/>
            <person name="Zhang J."/>
            <person name="Zhu Y."/>
            <person name="Du M."/>
            <person name="Zhao Y."/>
            <person name="Schartl M."/>
            <person name="Tang Q."/>
            <person name="Wang J."/>
        </authorList>
    </citation>
    <scope>NUCLEOTIDE SEQUENCE</scope>
</reference>
<name>A0A3P8W1T9_CYNSE</name>
<dbReference type="InParanoid" id="A0A3P8W1T9"/>
<dbReference type="Pfam" id="PF00651">
    <property type="entry name" value="BTB"/>
    <property type="match status" value="1"/>
</dbReference>
<protein>
    <submittedName>
        <fullName evidence="2">Rho related BTB domain containing 3</fullName>
    </submittedName>
</protein>
<dbReference type="InterPro" id="IPR011333">
    <property type="entry name" value="SKP1/BTB/POZ_sf"/>
</dbReference>
<evidence type="ECO:0000259" key="1">
    <source>
        <dbReference type="PROSITE" id="PS50097"/>
    </source>
</evidence>
<accession>A0A3P8W1T9</accession>
<dbReference type="SUPFAM" id="SSF54695">
    <property type="entry name" value="POZ domain"/>
    <property type="match status" value="1"/>
</dbReference>
<dbReference type="PROSITE" id="PS50097">
    <property type="entry name" value="BTB"/>
    <property type="match status" value="1"/>
</dbReference>
<organism evidence="2 3">
    <name type="scientific">Cynoglossus semilaevis</name>
    <name type="common">Tongue sole</name>
    <dbReference type="NCBI Taxonomy" id="244447"/>
    <lineage>
        <taxon>Eukaryota</taxon>
        <taxon>Metazoa</taxon>
        <taxon>Chordata</taxon>
        <taxon>Craniata</taxon>
        <taxon>Vertebrata</taxon>
        <taxon>Euteleostomi</taxon>
        <taxon>Actinopterygii</taxon>
        <taxon>Neopterygii</taxon>
        <taxon>Teleostei</taxon>
        <taxon>Neoteleostei</taxon>
        <taxon>Acanthomorphata</taxon>
        <taxon>Carangaria</taxon>
        <taxon>Pleuronectiformes</taxon>
        <taxon>Pleuronectoidei</taxon>
        <taxon>Cynoglossidae</taxon>
        <taxon>Cynoglossinae</taxon>
        <taxon>Cynoglossus</taxon>
    </lineage>
</organism>
<dbReference type="SMART" id="SM00225">
    <property type="entry name" value="BTB"/>
    <property type="match status" value="1"/>
</dbReference>
<sequence>MAWRSIHIVALGSECPREVGPGEEVIGQGQLQGGLLWSYLGHGAPVGGCDLENSLNNPAFMEYTTQVFGDVAVVVRDCPSWELLDSDWASVRKVLEQADILVIKYSVTDKLAFQQVRNGYAPRLRPLLRHWGVPVILVAVGARRNDEGPPCTCPLCASDWSSCVPHSEGLQLSRDLGATYLELPSLNHVFVGRYFGSVLEYFMIQCLKHKAKEKPEKRRGNKVNELRPPHLEQPGQKSTLYCPCFFLNASLYCFCSVDQFSFKERDGGPHSLLSTWDGSIIDDLPRSDGHPAGRLSRLVVKDPLLCMCLWETLMFIYRGKVCKLQTTQFLFNENNSVKKIYKNLQLVYYVLPAHRAVLVARCDVMAAMFSGKYAEARSRVVPIHGVSSDTFLSFLEYLYTDSCCPASVLQAMSVLMCAEMYQVKRLQHLCEVCVCAYLQSMPSRELASTGLSVVRLLRKAKCHNAEQLYVWLLHFIANNYLIFSHKHDFLELSDEECEQVERLRWPSRGYLQELSEYQQRRRKLRKSRCTVM</sequence>
<dbReference type="Gene3D" id="3.30.710.10">
    <property type="entry name" value="Potassium Channel Kv1.1, Chain A"/>
    <property type="match status" value="1"/>
</dbReference>
<dbReference type="Proteomes" id="UP000265120">
    <property type="component" value="Chromosome 11"/>
</dbReference>
<dbReference type="Ensembl" id="ENSCSET00000019820.1">
    <property type="protein sequence ID" value="ENSCSEP00000019581.1"/>
    <property type="gene ID" value="ENSCSEG00000012505.1"/>
</dbReference>
<dbReference type="GeneTree" id="ENSGT00940000165790"/>
<evidence type="ECO:0000313" key="3">
    <source>
        <dbReference type="Proteomes" id="UP000265120"/>
    </source>
</evidence>
<dbReference type="FunCoup" id="A0A3P8W1T9">
    <property type="interactions" value="810"/>
</dbReference>
<dbReference type="AlphaFoldDB" id="A0A3P8W1T9"/>
<feature type="domain" description="BTB" evidence="1">
    <location>
        <begin position="351"/>
        <end position="401"/>
    </location>
</feature>
<dbReference type="OMA" id="CACRERD"/>
<reference evidence="2" key="3">
    <citation type="submission" date="2025-09" db="UniProtKB">
        <authorList>
            <consortium name="Ensembl"/>
        </authorList>
    </citation>
    <scope>IDENTIFICATION</scope>
</reference>
<proteinExistence type="predicted"/>
<dbReference type="InterPro" id="IPR000210">
    <property type="entry name" value="BTB/POZ_dom"/>
</dbReference>
<keyword evidence="3" id="KW-1185">Reference proteome</keyword>
<dbReference type="STRING" id="244447.ENSCSEP00000019581"/>
<reference evidence="2" key="2">
    <citation type="submission" date="2025-08" db="UniProtKB">
        <authorList>
            <consortium name="Ensembl"/>
        </authorList>
    </citation>
    <scope>IDENTIFICATION</scope>
</reference>
<evidence type="ECO:0000313" key="2">
    <source>
        <dbReference type="Ensembl" id="ENSCSEP00000019581.1"/>
    </source>
</evidence>
<dbReference type="PANTHER" id="PTHR24413">
    <property type="entry name" value="SPECKLE-TYPE POZ PROTEIN"/>
    <property type="match status" value="1"/>
</dbReference>